<feature type="chain" id="PRO_5040515090" evidence="3">
    <location>
        <begin position="18"/>
        <end position="132"/>
    </location>
</feature>
<gene>
    <name evidence="4" type="ORF">CEUTPL_LOCUS9566</name>
</gene>
<accession>A0A9N9QKG1</accession>
<evidence type="ECO:0000256" key="1">
    <source>
        <dbReference type="ARBA" id="ARBA00022460"/>
    </source>
</evidence>
<name>A0A9N9QKG1_9CUCU</name>
<dbReference type="PROSITE" id="PS51155">
    <property type="entry name" value="CHIT_BIND_RR_2"/>
    <property type="match status" value="1"/>
</dbReference>
<dbReference type="PANTHER" id="PTHR10380:SF173">
    <property type="entry name" value="CUTICULAR PROTEIN 47EF, ISOFORM C-RELATED"/>
    <property type="match status" value="1"/>
</dbReference>
<evidence type="ECO:0000313" key="4">
    <source>
        <dbReference type="EMBL" id="CAG9769050.1"/>
    </source>
</evidence>
<dbReference type="AlphaFoldDB" id="A0A9N9QKG1"/>
<evidence type="ECO:0000256" key="2">
    <source>
        <dbReference type="PROSITE-ProRule" id="PRU00497"/>
    </source>
</evidence>
<dbReference type="EMBL" id="OU892281">
    <property type="protein sequence ID" value="CAG9769050.1"/>
    <property type="molecule type" value="Genomic_DNA"/>
</dbReference>
<organism evidence="4 5">
    <name type="scientific">Ceutorhynchus assimilis</name>
    <name type="common">cabbage seed weevil</name>
    <dbReference type="NCBI Taxonomy" id="467358"/>
    <lineage>
        <taxon>Eukaryota</taxon>
        <taxon>Metazoa</taxon>
        <taxon>Ecdysozoa</taxon>
        <taxon>Arthropoda</taxon>
        <taxon>Hexapoda</taxon>
        <taxon>Insecta</taxon>
        <taxon>Pterygota</taxon>
        <taxon>Neoptera</taxon>
        <taxon>Endopterygota</taxon>
        <taxon>Coleoptera</taxon>
        <taxon>Polyphaga</taxon>
        <taxon>Cucujiformia</taxon>
        <taxon>Curculionidae</taxon>
        <taxon>Ceutorhynchinae</taxon>
        <taxon>Ceutorhynchus</taxon>
    </lineage>
</organism>
<dbReference type="PRINTS" id="PR00947">
    <property type="entry name" value="CUTICLE"/>
</dbReference>
<dbReference type="Proteomes" id="UP001152799">
    <property type="component" value="Chromosome 5"/>
</dbReference>
<proteinExistence type="predicted"/>
<keyword evidence="5" id="KW-1185">Reference proteome</keyword>
<reference evidence="4" key="1">
    <citation type="submission" date="2022-01" db="EMBL/GenBank/DDBJ databases">
        <authorList>
            <person name="King R."/>
        </authorList>
    </citation>
    <scope>NUCLEOTIDE SEQUENCE</scope>
</reference>
<dbReference type="InterPro" id="IPR031311">
    <property type="entry name" value="CHIT_BIND_RR_consensus"/>
</dbReference>
<keyword evidence="1 2" id="KW-0193">Cuticle</keyword>
<dbReference type="Pfam" id="PF00379">
    <property type="entry name" value="Chitin_bind_4"/>
    <property type="match status" value="1"/>
</dbReference>
<dbReference type="OrthoDB" id="6372059at2759"/>
<sequence length="132" mass="14133">MFSKTIIFSALVALVVSTSPSANPTPQVPVVSQDFDLAPDGSYKFNFESADGIKQEQHGAPKVVDKDVVVEVVAGSASYTDLEGGKHEISYVADENGYQPIGADIPVAPKIPPMIARALQYIADHPHPEEKQ</sequence>
<dbReference type="PROSITE" id="PS00233">
    <property type="entry name" value="CHIT_BIND_RR_1"/>
    <property type="match status" value="1"/>
</dbReference>
<dbReference type="InterPro" id="IPR050468">
    <property type="entry name" value="Cuticle_Struct_Prot"/>
</dbReference>
<feature type="signal peptide" evidence="3">
    <location>
        <begin position="1"/>
        <end position="17"/>
    </location>
</feature>
<keyword evidence="3" id="KW-0732">Signal</keyword>
<dbReference type="GO" id="GO:0062129">
    <property type="term" value="C:chitin-based extracellular matrix"/>
    <property type="evidence" value="ECO:0007669"/>
    <property type="project" value="TreeGrafter"/>
</dbReference>
<dbReference type="GO" id="GO:0008010">
    <property type="term" value="F:structural constituent of chitin-based larval cuticle"/>
    <property type="evidence" value="ECO:0007669"/>
    <property type="project" value="TreeGrafter"/>
</dbReference>
<dbReference type="PANTHER" id="PTHR10380">
    <property type="entry name" value="CUTICLE PROTEIN"/>
    <property type="match status" value="1"/>
</dbReference>
<dbReference type="InterPro" id="IPR000618">
    <property type="entry name" value="Insect_cuticle"/>
</dbReference>
<protein>
    <submittedName>
        <fullName evidence="4">Uncharacterized protein</fullName>
    </submittedName>
</protein>
<evidence type="ECO:0000256" key="3">
    <source>
        <dbReference type="SAM" id="SignalP"/>
    </source>
</evidence>
<evidence type="ECO:0000313" key="5">
    <source>
        <dbReference type="Proteomes" id="UP001152799"/>
    </source>
</evidence>